<dbReference type="PANTHER" id="PTHR24379">
    <property type="entry name" value="KRAB AND ZINC FINGER DOMAIN-CONTAINING"/>
    <property type="match status" value="1"/>
</dbReference>
<evidence type="ECO:0000256" key="6">
    <source>
        <dbReference type="SAM" id="MobiDB-lite"/>
    </source>
</evidence>
<protein>
    <recommendedName>
        <fullName evidence="7">C2H2-type domain-containing protein</fullName>
    </recommendedName>
</protein>
<dbReference type="SMART" id="SM00355">
    <property type="entry name" value="ZnF_C2H2"/>
    <property type="match status" value="14"/>
</dbReference>
<dbReference type="PROSITE" id="PS00028">
    <property type="entry name" value="ZINC_FINGER_C2H2_1"/>
    <property type="match status" value="12"/>
</dbReference>
<feature type="domain" description="C2H2-type" evidence="7">
    <location>
        <begin position="471"/>
        <end position="498"/>
    </location>
</feature>
<keyword evidence="4" id="KW-0862">Zinc</keyword>
<accession>A0A8C5MDV9</accession>
<dbReference type="OrthoDB" id="6077919at2759"/>
<evidence type="ECO:0000313" key="9">
    <source>
        <dbReference type="Proteomes" id="UP000694569"/>
    </source>
</evidence>
<dbReference type="FunFam" id="3.30.160.60:FF:000573">
    <property type="entry name" value="Putative zinc finger protein 236"/>
    <property type="match status" value="1"/>
</dbReference>
<feature type="domain" description="C2H2-type" evidence="7">
    <location>
        <begin position="147"/>
        <end position="174"/>
    </location>
</feature>
<evidence type="ECO:0000256" key="3">
    <source>
        <dbReference type="ARBA" id="ARBA00022771"/>
    </source>
</evidence>
<dbReference type="AlphaFoldDB" id="A0A8C5MDV9"/>
<organism evidence="8 9">
    <name type="scientific">Leptobrachium leishanense</name>
    <name type="common">Leishan spiny toad</name>
    <dbReference type="NCBI Taxonomy" id="445787"/>
    <lineage>
        <taxon>Eukaryota</taxon>
        <taxon>Metazoa</taxon>
        <taxon>Chordata</taxon>
        <taxon>Craniata</taxon>
        <taxon>Vertebrata</taxon>
        <taxon>Euteleostomi</taxon>
        <taxon>Amphibia</taxon>
        <taxon>Batrachia</taxon>
        <taxon>Anura</taxon>
        <taxon>Pelobatoidea</taxon>
        <taxon>Megophryidae</taxon>
        <taxon>Leptobrachium</taxon>
    </lineage>
</organism>
<sequence>MMPRGRPRKARTADATQTDLENNKLRHETTHKCDLCLITFLKESLYRIHLHKHEKTDKPYHCDQCSMSFNIEYNLTLHKLTHGLNDASCPVCNKNFNRVASLKAHIMSHMKEETLVCTECGDEFILQSQLSLHMEEHQQESMGSKTYSCVSCEESFKTPLLLKEHIKTHVKIRVVRAKADNRNIDRSGFRYSCPHCGKKFKRRDQVTCHAMIHTGDKPFKCTLCRKAFIQKSVLVTHIATHTGEKPHSCSLCPSSFSQKGTLQSHLQKVHSEVKNGVSFQCTHCNCVFKSVGSRSRHINKMHGTRSEGTSTSTEGAAHMTLQGHGLPPALPVDHRGLLTRGPICYSASVQTSPLWILGLWQVKVSIPASARQRLLFGLAKASVSETECLANQTGDEKENRDAAVSVPEGNNAKRNICTYCNKEFKKPSCLVKHIRIHTREKPFKCKECFRGFASKGNLTAHMKTHTGIKAFNCNCCKKRFSTSGSLKVHLRLHTGETPYACPHCDKKFKTYGLRETHITTHLTPCELKNLREQRKLRKVCPRKPVISMSEITLEEPILVSKLGIMQPIPRGRQFFQEALINSYAYEVDRPHKCSHCPRAYKKSCELKLHIR</sequence>
<dbReference type="FunFam" id="3.30.160.60:FF:000481">
    <property type="entry name" value="zinc finger protein 236"/>
    <property type="match status" value="1"/>
</dbReference>
<feature type="domain" description="C2H2-type" evidence="7">
    <location>
        <begin position="247"/>
        <end position="275"/>
    </location>
</feature>
<reference evidence="8" key="2">
    <citation type="submission" date="2025-09" db="UniProtKB">
        <authorList>
            <consortium name="Ensembl"/>
        </authorList>
    </citation>
    <scope>IDENTIFICATION</scope>
</reference>
<dbReference type="GO" id="GO:0008270">
    <property type="term" value="F:zinc ion binding"/>
    <property type="evidence" value="ECO:0007669"/>
    <property type="project" value="UniProtKB-KW"/>
</dbReference>
<name>A0A8C5MDV9_9ANUR</name>
<reference evidence="8" key="1">
    <citation type="submission" date="2025-08" db="UniProtKB">
        <authorList>
            <consortium name="Ensembl"/>
        </authorList>
    </citation>
    <scope>IDENTIFICATION</scope>
</reference>
<dbReference type="FunFam" id="3.30.160.60:FF:000301">
    <property type="entry name" value="Zinc finger protein 236"/>
    <property type="match status" value="1"/>
</dbReference>
<feature type="domain" description="C2H2-type" evidence="7">
    <location>
        <begin position="219"/>
        <end position="246"/>
    </location>
</feature>
<keyword evidence="2" id="KW-0677">Repeat</keyword>
<keyword evidence="9" id="KW-1185">Reference proteome</keyword>
<dbReference type="Proteomes" id="UP000694569">
    <property type="component" value="Unplaced"/>
</dbReference>
<feature type="region of interest" description="Disordered" evidence="6">
    <location>
        <begin position="1"/>
        <end position="23"/>
    </location>
</feature>
<feature type="domain" description="C2H2-type" evidence="7">
    <location>
        <begin position="60"/>
        <end position="82"/>
    </location>
</feature>
<keyword evidence="3 5" id="KW-0863">Zinc-finger</keyword>
<feature type="domain" description="C2H2-type" evidence="7">
    <location>
        <begin position="191"/>
        <end position="218"/>
    </location>
</feature>
<feature type="domain" description="C2H2-type" evidence="7">
    <location>
        <begin position="443"/>
        <end position="470"/>
    </location>
</feature>
<feature type="domain" description="C2H2-type" evidence="7">
    <location>
        <begin position="87"/>
        <end position="114"/>
    </location>
</feature>
<dbReference type="PROSITE" id="PS50157">
    <property type="entry name" value="ZINC_FINGER_C2H2_2"/>
    <property type="match status" value="12"/>
</dbReference>
<dbReference type="SUPFAM" id="SSF57667">
    <property type="entry name" value="beta-beta-alpha zinc fingers"/>
    <property type="match status" value="8"/>
</dbReference>
<dbReference type="FunFam" id="3.30.160.60:FF:000597">
    <property type="entry name" value="zinc finger protein 236 isoform X3"/>
    <property type="match status" value="1"/>
</dbReference>
<feature type="domain" description="C2H2-type" evidence="7">
    <location>
        <begin position="415"/>
        <end position="442"/>
    </location>
</feature>
<evidence type="ECO:0000313" key="8">
    <source>
        <dbReference type="Ensembl" id="ENSLLEP00000010547.1"/>
    </source>
</evidence>
<dbReference type="Gene3D" id="3.30.160.60">
    <property type="entry name" value="Classic Zinc Finger"/>
    <property type="match status" value="9"/>
</dbReference>
<evidence type="ECO:0000256" key="2">
    <source>
        <dbReference type="ARBA" id="ARBA00022737"/>
    </source>
</evidence>
<evidence type="ECO:0000256" key="1">
    <source>
        <dbReference type="ARBA" id="ARBA00022723"/>
    </source>
</evidence>
<dbReference type="Ensembl" id="ENSLLET00000010958.1">
    <property type="protein sequence ID" value="ENSLLEP00000010547.1"/>
    <property type="gene ID" value="ENSLLEG00000006734.1"/>
</dbReference>
<evidence type="ECO:0000256" key="4">
    <source>
        <dbReference type="ARBA" id="ARBA00022833"/>
    </source>
</evidence>
<dbReference type="PANTHER" id="PTHR24379:SF121">
    <property type="entry name" value="C2H2-TYPE DOMAIN-CONTAINING PROTEIN"/>
    <property type="match status" value="1"/>
</dbReference>
<feature type="domain" description="C2H2-type" evidence="7">
    <location>
        <begin position="499"/>
        <end position="521"/>
    </location>
</feature>
<keyword evidence="1" id="KW-0479">Metal-binding</keyword>
<dbReference type="InterPro" id="IPR036236">
    <property type="entry name" value="Znf_C2H2_sf"/>
</dbReference>
<dbReference type="InterPro" id="IPR013087">
    <property type="entry name" value="Znf_C2H2_type"/>
</dbReference>
<dbReference type="Pfam" id="PF00096">
    <property type="entry name" value="zf-C2H2"/>
    <property type="match status" value="7"/>
</dbReference>
<evidence type="ECO:0000256" key="5">
    <source>
        <dbReference type="PROSITE-ProRule" id="PRU00042"/>
    </source>
</evidence>
<dbReference type="FunFam" id="3.30.160.60:FF:000557">
    <property type="entry name" value="zinc finger and SCAN domain-containing protein 29"/>
    <property type="match status" value="1"/>
</dbReference>
<evidence type="ECO:0000259" key="7">
    <source>
        <dbReference type="PROSITE" id="PS50157"/>
    </source>
</evidence>
<feature type="domain" description="C2H2-type" evidence="7">
    <location>
        <begin position="115"/>
        <end position="142"/>
    </location>
</feature>
<feature type="domain" description="C2H2-type" evidence="7">
    <location>
        <begin position="591"/>
        <end position="611"/>
    </location>
</feature>
<dbReference type="GeneTree" id="ENSGT00940000156787"/>
<feature type="compositionally biased region" description="Basic residues" evidence="6">
    <location>
        <begin position="1"/>
        <end position="10"/>
    </location>
</feature>
<proteinExistence type="predicted"/>